<name>W4MC37_9BACT</name>
<reference evidence="3 4" key="1">
    <citation type="journal article" date="2014" name="Nature">
        <title>An environmental bacterial taxon with a large and distinct metabolic repertoire.</title>
        <authorList>
            <person name="Wilson M.C."/>
            <person name="Mori T."/>
            <person name="Ruckert C."/>
            <person name="Uria A.R."/>
            <person name="Helf M.J."/>
            <person name="Takada K."/>
            <person name="Gernert C."/>
            <person name="Steffens U.A."/>
            <person name="Heycke N."/>
            <person name="Schmitt S."/>
            <person name="Rinke C."/>
            <person name="Helfrich E.J."/>
            <person name="Brachmann A.O."/>
            <person name="Gurgui C."/>
            <person name="Wakimoto T."/>
            <person name="Kracht M."/>
            <person name="Crusemann M."/>
            <person name="Hentschel U."/>
            <person name="Abe I."/>
            <person name="Matsunaga S."/>
            <person name="Kalinowski J."/>
            <person name="Takeyama H."/>
            <person name="Piel J."/>
        </authorList>
    </citation>
    <scope>NUCLEOTIDE SEQUENCE [LARGE SCALE GENOMIC DNA]</scope>
    <source>
        <strain evidence="4">TSY2</strain>
    </source>
</reference>
<gene>
    <name evidence="3" type="ORF">ETSY2_08465</name>
</gene>
<keyword evidence="4" id="KW-1185">Reference proteome</keyword>
<dbReference type="Gene3D" id="1.20.120.330">
    <property type="entry name" value="Nucleotidyltransferases domain 2"/>
    <property type="match status" value="1"/>
</dbReference>
<evidence type="ECO:0000313" key="3">
    <source>
        <dbReference type="EMBL" id="ETX07909.1"/>
    </source>
</evidence>
<organism evidence="3 4">
    <name type="scientific">Candidatus Entotheonella gemina</name>
    <dbReference type="NCBI Taxonomy" id="1429439"/>
    <lineage>
        <taxon>Bacteria</taxon>
        <taxon>Pseudomonadati</taxon>
        <taxon>Nitrospinota/Tectimicrobiota group</taxon>
        <taxon>Candidatus Tectimicrobiota</taxon>
        <taxon>Candidatus Entotheonellia</taxon>
        <taxon>Candidatus Entotheonellales</taxon>
        <taxon>Candidatus Entotheonellaceae</taxon>
        <taxon>Candidatus Entotheonella</taxon>
    </lineage>
</organism>
<dbReference type="SUPFAM" id="SSF81593">
    <property type="entry name" value="Nucleotidyltransferase substrate binding subunit/domain"/>
    <property type="match status" value="1"/>
</dbReference>
<protein>
    <recommendedName>
        <fullName evidence="2">HEPN domain-containing protein</fullName>
    </recommendedName>
</protein>
<feature type="domain" description="HEPN" evidence="2">
    <location>
        <begin position="4"/>
        <end position="121"/>
    </location>
</feature>
<dbReference type="Proteomes" id="UP000019140">
    <property type="component" value="Unassembled WGS sequence"/>
</dbReference>
<evidence type="ECO:0000259" key="2">
    <source>
        <dbReference type="Pfam" id="PF05168"/>
    </source>
</evidence>
<dbReference type="HOGENOM" id="CLU_151247_4_0_7"/>
<proteinExistence type="inferred from homology"/>
<dbReference type="PANTHER" id="PTHR36565">
    <property type="entry name" value="UPF0332 PROTEIN TM_1000"/>
    <property type="match status" value="1"/>
</dbReference>
<dbReference type="InterPro" id="IPR007842">
    <property type="entry name" value="HEPN_dom"/>
</dbReference>
<comment type="caution">
    <text evidence="3">The sequence shown here is derived from an EMBL/GenBank/DDBJ whole genome shotgun (WGS) entry which is preliminary data.</text>
</comment>
<dbReference type="AlphaFoldDB" id="W4MC37"/>
<evidence type="ECO:0000313" key="4">
    <source>
        <dbReference type="Proteomes" id="UP000019140"/>
    </source>
</evidence>
<dbReference type="EMBL" id="AZHX01000343">
    <property type="protein sequence ID" value="ETX07909.1"/>
    <property type="molecule type" value="Genomic_DNA"/>
</dbReference>
<accession>W4MC37</accession>
<sequence>MWPDYLSKSEFNLAAAERDLASGSYDPCVSRAYFAAFQAAIPALLALTDFRRRGRYWDHGEIAAEFVRRLIHRRKVFPQTMANTLDELKSRRHQADYDHRQISQRVAERSLSKARQFVQDVQTTLQEEGT</sequence>
<dbReference type="PANTHER" id="PTHR36565:SF1">
    <property type="entry name" value="UPF0332 PROTEIN TM_1000"/>
    <property type="match status" value="1"/>
</dbReference>
<dbReference type="Pfam" id="PF05168">
    <property type="entry name" value="HEPN"/>
    <property type="match status" value="1"/>
</dbReference>
<comment type="similarity">
    <text evidence="1">Belongs to the UPF0332 family.</text>
</comment>
<evidence type="ECO:0000256" key="1">
    <source>
        <dbReference type="ARBA" id="ARBA00038248"/>
    </source>
</evidence>
<dbReference type="InterPro" id="IPR052226">
    <property type="entry name" value="UPF0332_toxin"/>
</dbReference>